<name>A0ABP5TE78_9ACTN</name>
<protein>
    <submittedName>
        <fullName evidence="2">Uncharacterized protein</fullName>
    </submittedName>
</protein>
<proteinExistence type="predicted"/>
<keyword evidence="1" id="KW-0812">Transmembrane</keyword>
<keyword evidence="3" id="KW-1185">Reference proteome</keyword>
<feature type="transmembrane region" description="Helical" evidence="1">
    <location>
        <begin position="34"/>
        <end position="57"/>
    </location>
</feature>
<keyword evidence="1" id="KW-0472">Membrane</keyword>
<organism evidence="2 3">
    <name type="scientific">Dactylosporangium salmoneum</name>
    <dbReference type="NCBI Taxonomy" id="53361"/>
    <lineage>
        <taxon>Bacteria</taxon>
        <taxon>Bacillati</taxon>
        <taxon>Actinomycetota</taxon>
        <taxon>Actinomycetes</taxon>
        <taxon>Micromonosporales</taxon>
        <taxon>Micromonosporaceae</taxon>
        <taxon>Dactylosporangium</taxon>
    </lineage>
</organism>
<dbReference type="EMBL" id="BAAARV010000030">
    <property type="protein sequence ID" value="GAA2350619.1"/>
    <property type="molecule type" value="Genomic_DNA"/>
</dbReference>
<keyword evidence="1" id="KW-1133">Transmembrane helix</keyword>
<feature type="transmembrane region" description="Helical" evidence="1">
    <location>
        <begin position="104"/>
        <end position="128"/>
    </location>
</feature>
<accession>A0ABP5TE78</accession>
<comment type="caution">
    <text evidence="2">The sequence shown here is derived from an EMBL/GenBank/DDBJ whole genome shotgun (WGS) entry which is preliminary data.</text>
</comment>
<reference evidence="3" key="1">
    <citation type="journal article" date="2019" name="Int. J. Syst. Evol. Microbiol.">
        <title>The Global Catalogue of Microorganisms (GCM) 10K type strain sequencing project: providing services to taxonomists for standard genome sequencing and annotation.</title>
        <authorList>
            <consortium name="The Broad Institute Genomics Platform"/>
            <consortium name="The Broad Institute Genome Sequencing Center for Infectious Disease"/>
            <person name="Wu L."/>
            <person name="Ma J."/>
        </authorList>
    </citation>
    <scope>NUCLEOTIDE SEQUENCE [LARGE SCALE GENOMIC DNA]</scope>
    <source>
        <strain evidence="3">JCM 3272</strain>
    </source>
</reference>
<feature type="transmembrane region" description="Helical" evidence="1">
    <location>
        <begin position="64"/>
        <end position="84"/>
    </location>
</feature>
<feature type="transmembrane region" description="Helical" evidence="1">
    <location>
        <begin position="164"/>
        <end position="181"/>
    </location>
</feature>
<gene>
    <name evidence="2" type="ORF">GCM10010170_040340</name>
</gene>
<feature type="transmembrane region" description="Helical" evidence="1">
    <location>
        <begin position="140"/>
        <end position="158"/>
    </location>
</feature>
<sequence length="184" mass="18692">MAVINRAVVWCAAAGIVLGLTAYAGDELDGLTGTVVRFAAGSGFAWACAGLLAGYLLRPRRTAAAGAVALLIAATVAYYTTYAVTGVRWYRMFHEDGTSAAPDAMRSLALAAAFWLVASVAGGAVLGLLGHAIRRAPARLALAATGLAFVLMAVAGLAISMDSVVPACVAAVVLLSLRPVLRST</sequence>
<evidence type="ECO:0000313" key="3">
    <source>
        <dbReference type="Proteomes" id="UP001501444"/>
    </source>
</evidence>
<evidence type="ECO:0000256" key="1">
    <source>
        <dbReference type="SAM" id="Phobius"/>
    </source>
</evidence>
<dbReference type="Proteomes" id="UP001501444">
    <property type="component" value="Unassembled WGS sequence"/>
</dbReference>
<evidence type="ECO:0000313" key="2">
    <source>
        <dbReference type="EMBL" id="GAA2350619.1"/>
    </source>
</evidence>